<gene>
    <name evidence="1" type="ORF">UFOPK1684_00121</name>
    <name evidence="2" type="ORF">UFOPK2158_00231</name>
</gene>
<dbReference type="AlphaFoldDB" id="A0A6J6JLP5"/>
<dbReference type="EMBL" id="CAEZTM010000003">
    <property type="protein sequence ID" value="CAB4561449.1"/>
    <property type="molecule type" value="Genomic_DNA"/>
</dbReference>
<sequence>MRRRFFAPLVVVVAIFTGTTGCTLSADIATMKEYNPSDGVGADLGDVALRNILLISNDAGEANLVMTVVNTSGEDITLNVQFDSGSTRVTEPLKLSAVPERTRIGDDPSAGIVMSGRDLLVGGLFPVYFEYGSVPGELVYVPVLDGTLPEYELLVP</sequence>
<dbReference type="PROSITE" id="PS51257">
    <property type="entry name" value="PROKAR_LIPOPROTEIN"/>
    <property type="match status" value="1"/>
</dbReference>
<evidence type="ECO:0000313" key="1">
    <source>
        <dbReference type="EMBL" id="CAB4561449.1"/>
    </source>
</evidence>
<accession>A0A6J6JLP5</accession>
<protein>
    <submittedName>
        <fullName evidence="2">Unannotated protein</fullName>
    </submittedName>
</protein>
<reference evidence="2" key="1">
    <citation type="submission" date="2020-05" db="EMBL/GenBank/DDBJ databases">
        <authorList>
            <person name="Chiriac C."/>
            <person name="Salcher M."/>
            <person name="Ghai R."/>
            <person name="Kavagutti S V."/>
        </authorList>
    </citation>
    <scope>NUCLEOTIDE SEQUENCE</scope>
</reference>
<dbReference type="EMBL" id="CAEZVY010000014">
    <property type="protein sequence ID" value="CAB4636689.1"/>
    <property type="molecule type" value="Genomic_DNA"/>
</dbReference>
<evidence type="ECO:0000313" key="2">
    <source>
        <dbReference type="EMBL" id="CAB4636689.1"/>
    </source>
</evidence>
<name>A0A6J6JLP5_9ZZZZ</name>
<proteinExistence type="predicted"/>
<organism evidence="2">
    <name type="scientific">freshwater metagenome</name>
    <dbReference type="NCBI Taxonomy" id="449393"/>
    <lineage>
        <taxon>unclassified sequences</taxon>
        <taxon>metagenomes</taxon>
        <taxon>ecological metagenomes</taxon>
    </lineage>
</organism>